<evidence type="ECO:0000256" key="2">
    <source>
        <dbReference type="ARBA" id="ARBA00022741"/>
    </source>
</evidence>
<dbReference type="GO" id="GO:0006207">
    <property type="term" value="P:'de novo' pyrimidine nucleobase biosynthetic process"/>
    <property type="evidence" value="ECO:0007669"/>
    <property type="project" value="TreeGrafter"/>
</dbReference>
<dbReference type="GO" id="GO:0019240">
    <property type="term" value="P:citrulline biosynthetic process"/>
    <property type="evidence" value="ECO:0007669"/>
    <property type="project" value="TreeGrafter"/>
</dbReference>
<dbReference type="Gene3D" id="3.30.470.20">
    <property type="entry name" value="ATP-grasp fold, B domain"/>
    <property type="match status" value="1"/>
</dbReference>
<dbReference type="PANTHER" id="PTHR11405:SF5">
    <property type="entry name" value="CAD PROTEIN"/>
    <property type="match status" value="1"/>
</dbReference>
<gene>
    <name evidence="5" type="ORF">GCK72_025869</name>
</gene>
<dbReference type="GO" id="GO:0004151">
    <property type="term" value="F:dihydroorotase activity"/>
    <property type="evidence" value="ECO:0007669"/>
    <property type="project" value="TreeGrafter"/>
</dbReference>
<dbReference type="SMART" id="SM01096">
    <property type="entry name" value="CPSase_L_D3"/>
    <property type="match status" value="1"/>
</dbReference>
<evidence type="ECO:0000256" key="1">
    <source>
        <dbReference type="ARBA" id="ARBA00022598"/>
    </source>
</evidence>
<dbReference type="SUPFAM" id="SSF48108">
    <property type="entry name" value="Carbamoyl phosphate synthetase, large subunit connection domain"/>
    <property type="match status" value="1"/>
</dbReference>
<name>A0A6A5G3W2_CAERE</name>
<dbReference type="RefSeq" id="XP_053580089.1">
    <property type="nucleotide sequence ID" value="XM_053736523.1"/>
</dbReference>
<dbReference type="GO" id="GO:0006541">
    <property type="term" value="P:glutamine metabolic process"/>
    <property type="evidence" value="ECO:0007669"/>
    <property type="project" value="TreeGrafter"/>
</dbReference>
<feature type="domain" description="Carbamoyl-phosphate synthetase large subunit oligomerisation" evidence="4">
    <location>
        <begin position="70"/>
        <end position="142"/>
    </location>
</feature>
<dbReference type="InterPro" id="IPR005480">
    <property type="entry name" value="CPSase_lsu_oligo"/>
</dbReference>
<dbReference type="GO" id="GO:0005829">
    <property type="term" value="C:cytosol"/>
    <property type="evidence" value="ECO:0007669"/>
    <property type="project" value="TreeGrafter"/>
</dbReference>
<proteinExistence type="predicted"/>
<reference evidence="5 6" key="1">
    <citation type="submission" date="2019-12" db="EMBL/GenBank/DDBJ databases">
        <title>Chromosome-level assembly of the Caenorhabditis remanei genome.</title>
        <authorList>
            <person name="Teterina A.A."/>
            <person name="Willis J.H."/>
            <person name="Phillips P.C."/>
        </authorList>
    </citation>
    <scope>NUCLEOTIDE SEQUENCE [LARGE SCALE GENOMIC DNA]</scope>
    <source>
        <strain evidence="5 6">PX506</strain>
        <tissue evidence="5">Whole organism</tissue>
    </source>
</reference>
<dbReference type="EMBL" id="WUAV01000006">
    <property type="protein sequence ID" value="KAF1749401.1"/>
    <property type="molecule type" value="Genomic_DNA"/>
</dbReference>
<dbReference type="GeneID" id="9817422"/>
<comment type="caution">
    <text evidence="5">The sequence shown here is derived from an EMBL/GenBank/DDBJ whole genome shotgun (WGS) entry which is preliminary data.</text>
</comment>
<keyword evidence="2" id="KW-0547">Nucleotide-binding</keyword>
<dbReference type="GO" id="GO:0005524">
    <property type="term" value="F:ATP binding"/>
    <property type="evidence" value="ECO:0007669"/>
    <property type="project" value="UniProtKB-KW"/>
</dbReference>
<dbReference type="Proteomes" id="UP000483820">
    <property type="component" value="Chromosome X"/>
</dbReference>
<evidence type="ECO:0000256" key="3">
    <source>
        <dbReference type="ARBA" id="ARBA00022840"/>
    </source>
</evidence>
<evidence type="ECO:0000313" key="6">
    <source>
        <dbReference type="Proteomes" id="UP000483820"/>
    </source>
</evidence>
<evidence type="ECO:0000259" key="4">
    <source>
        <dbReference type="SMART" id="SM01096"/>
    </source>
</evidence>
<accession>A0A6A5G3W2</accession>
<dbReference type="KEGG" id="crq:GCK72_025869"/>
<evidence type="ECO:0000313" key="5">
    <source>
        <dbReference type="EMBL" id="KAF1749401.1"/>
    </source>
</evidence>
<keyword evidence="3" id="KW-0067">ATP-binding</keyword>
<dbReference type="GO" id="GO:0004088">
    <property type="term" value="F:carbamoyl-phosphate synthase (glutamine-hydrolyzing) activity"/>
    <property type="evidence" value="ECO:0007669"/>
    <property type="project" value="TreeGrafter"/>
</dbReference>
<protein>
    <recommendedName>
        <fullName evidence="4">Carbamoyl-phosphate synthetase large subunit oligomerisation domain-containing protein</fullName>
    </recommendedName>
</protein>
<dbReference type="SUPFAM" id="SSF56059">
    <property type="entry name" value="Glutathione synthetase ATP-binding domain-like"/>
    <property type="match status" value="1"/>
</dbReference>
<dbReference type="InterPro" id="IPR036897">
    <property type="entry name" value="CarbamoylP_synth_lsu_oligo_sf"/>
</dbReference>
<dbReference type="GO" id="GO:0004070">
    <property type="term" value="F:aspartate carbamoyltransferase activity"/>
    <property type="evidence" value="ECO:0007669"/>
    <property type="project" value="TreeGrafter"/>
</dbReference>
<organism evidence="5 6">
    <name type="scientific">Caenorhabditis remanei</name>
    <name type="common">Caenorhabditis vulgaris</name>
    <dbReference type="NCBI Taxonomy" id="31234"/>
    <lineage>
        <taxon>Eukaryota</taxon>
        <taxon>Metazoa</taxon>
        <taxon>Ecdysozoa</taxon>
        <taxon>Nematoda</taxon>
        <taxon>Chromadorea</taxon>
        <taxon>Rhabditida</taxon>
        <taxon>Rhabditina</taxon>
        <taxon>Rhabditomorpha</taxon>
        <taxon>Rhabditoidea</taxon>
        <taxon>Rhabditidae</taxon>
        <taxon>Peloderinae</taxon>
        <taxon>Caenorhabditis</taxon>
    </lineage>
</organism>
<sequence length="155" mass="17505">MVIPIAATNVRLILNSVTGTTTACFEPNLDYCVLKIQRWDLGKFARASAQIGSSMKSAGEVMRIGRCFETYKRMFVFARGMYSGDFDVEKVSASAELLLEAKQARFWDRQIAKKIGSNEQTVRKARFANGIKACVKQIDTIARKWSTQTTLQHHY</sequence>
<dbReference type="AlphaFoldDB" id="A0A6A5G3W2"/>
<dbReference type="GO" id="GO:0006228">
    <property type="term" value="P:UTP biosynthetic process"/>
    <property type="evidence" value="ECO:0007669"/>
    <property type="project" value="TreeGrafter"/>
</dbReference>
<dbReference type="CTD" id="9817422"/>
<dbReference type="PANTHER" id="PTHR11405">
    <property type="entry name" value="CARBAMOYLTRANSFERASE FAMILY MEMBER"/>
    <property type="match status" value="1"/>
</dbReference>
<keyword evidence="1" id="KW-0436">Ligase</keyword>